<sequence length="302" mass="33842">MNVVQEIRTAFANVREGAMLPVVSEQTDSEAWVFREDGRFGVAVPLNSPRHVLEFFAGARLNAVERDIGGHIRTLLRLDSGQEALRNEFAVLCAQFIELGIGRQTRAHLISDPLAWWDRWRQLLGNTNRDQQTYSTLGELLTLERLLSQGINAKWIGPLKGSVDIEATGRSYEVKSTLSRYGSVVHIAGQFQLNRSRHNPLYLIHHRFEPSTAGDSINSVVLRLIDHGLVEEELEALLSRIGLHAGGAARTETYRQLESIIYEIDENFPSITPSSFRNNIIPAGIVSIEYDVDLSTLQGQPF</sequence>
<reference evidence="1" key="1">
    <citation type="submission" date="2023-08" db="EMBL/GenBank/DDBJ databases">
        <title>Study of Resistomes in environmental pathogenic environmental.</title>
        <authorList>
            <person name="Bhattacharjee A."/>
            <person name="Singh A.K."/>
        </authorList>
    </citation>
    <scope>NUCLEOTIDE SEQUENCE</scope>
    <source>
        <strain evidence="1">S1</strain>
    </source>
</reference>
<organism evidence="1 2">
    <name type="scientific">Alcaligenes nematophilus</name>
    <dbReference type="NCBI Taxonomy" id="2994643"/>
    <lineage>
        <taxon>Bacteria</taxon>
        <taxon>Pseudomonadati</taxon>
        <taxon>Pseudomonadota</taxon>
        <taxon>Betaproteobacteria</taxon>
        <taxon>Burkholderiales</taxon>
        <taxon>Alcaligenaceae</taxon>
        <taxon>Alcaligenes</taxon>
    </lineage>
</organism>
<dbReference type="EMBL" id="JAPQTC020000003">
    <property type="protein sequence ID" value="MDT8504801.1"/>
    <property type="molecule type" value="Genomic_DNA"/>
</dbReference>
<protein>
    <submittedName>
        <fullName evidence="1">PD-(D/E)XK motif protein</fullName>
    </submittedName>
</protein>
<accession>A0ABU3MV72</accession>
<comment type="caution">
    <text evidence="1">The sequence shown here is derived from an EMBL/GenBank/DDBJ whole genome shotgun (WGS) entry which is preliminary data.</text>
</comment>
<dbReference type="Pfam" id="PF14390">
    <property type="entry name" value="DUF4420"/>
    <property type="match status" value="1"/>
</dbReference>
<keyword evidence="2" id="KW-1185">Reference proteome</keyword>
<dbReference type="Proteomes" id="UP001074635">
    <property type="component" value="Unassembled WGS sequence"/>
</dbReference>
<gene>
    <name evidence="1" type="ORF">OYC61_010890</name>
</gene>
<evidence type="ECO:0000313" key="2">
    <source>
        <dbReference type="Proteomes" id="UP001074635"/>
    </source>
</evidence>
<dbReference type="InterPro" id="IPR025534">
    <property type="entry name" value="DUF4420"/>
</dbReference>
<name>A0ABU3MV72_9BURK</name>
<proteinExistence type="predicted"/>
<evidence type="ECO:0000313" key="1">
    <source>
        <dbReference type="EMBL" id="MDT8504801.1"/>
    </source>
</evidence>
<dbReference type="RefSeq" id="WP_239054696.1">
    <property type="nucleotide sequence ID" value="NZ_JAPQTC020000003.1"/>
</dbReference>